<evidence type="ECO:0000313" key="1">
    <source>
        <dbReference type="EMBL" id="GBP65465.1"/>
    </source>
</evidence>
<keyword evidence="2" id="KW-1185">Reference proteome</keyword>
<accession>A0A4C1XTC8</accession>
<dbReference type="AlphaFoldDB" id="A0A4C1XTC8"/>
<gene>
    <name evidence="1" type="ORF">EVAR_36717_1</name>
</gene>
<organism evidence="1 2">
    <name type="scientific">Eumeta variegata</name>
    <name type="common">Bagworm moth</name>
    <name type="synonym">Eumeta japonica</name>
    <dbReference type="NCBI Taxonomy" id="151549"/>
    <lineage>
        <taxon>Eukaryota</taxon>
        <taxon>Metazoa</taxon>
        <taxon>Ecdysozoa</taxon>
        <taxon>Arthropoda</taxon>
        <taxon>Hexapoda</taxon>
        <taxon>Insecta</taxon>
        <taxon>Pterygota</taxon>
        <taxon>Neoptera</taxon>
        <taxon>Endopterygota</taxon>
        <taxon>Lepidoptera</taxon>
        <taxon>Glossata</taxon>
        <taxon>Ditrysia</taxon>
        <taxon>Tineoidea</taxon>
        <taxon>Psychidae</taxon>
        <taxon>Oiketicinae</taxon>
        <taxon>Eumeta</taxon>
    </lineage>
</organism>
<name>A0A4C1XTC8_EUMVA</name>
<dbReference type="EMBL" id="BGZK01000929">
    <property type="protein sequence ID" value="GBP65465.1"/>
    <property type="molecule type" value="Genomic_DNA"/>
</dbReference>
<dbReference type="Proteomes" id="UP000299102">
    <property type="component" value="Unassembled WGS sequence"/>
</dbReference>
<protein>
    <submittedName>
        <fullName evidence="1">Uncharacterized protein</fullName>
    </submittedName>
</protein>
<proteinExistence type="predicted"/>
<comment type="caution">
    <text evidence="1">The sequence shown here is derived from an EMBL/GenBank/DDBJ whole genome shotgun (WGS) entry which is preliminary data.</text>
</comment>
<sequence>MRASERHASLPLGHAVDSFSKDFTSSPILQGASTNPPERSAGAFGRGAVPLKFNTDVACAAFLPDKAPL</sequence>
<evidence type="ECO:0000313" key="2">
    <source>
        <dbReference type="Proteomes" id="UP000299102"/>
    </source>
</evidence>
<reference evidence="1 2" key="1">
    <citation type="journal article" date="2019" name="Commun. Biol.">
        <title>The bagworm genome reveals a unique fibroin gene that provides high tensile strength.</title>
        <authorList>
            <person name="Kono N."/>
            <person name="Nakamura H."/>
            <person name="Ohtoshi R."/>
            <person name="Tomita M."/>
            <person name="Numata K."/>
            <person name="Arakawa K."/>
        </authorList>
    </citation>
    <scope>NUCLEOTIDE SEQUENCE [LARGE SCALE GENOMIC DNA]</scope>
</reference>